<dbReference type="EMBL" id="CAWYQH010000097">
    <property type="protein sequence ID" value="CAK8684324.1"/>
    <property type="molecule type" value="Genomic_DNA"/>
</dbReference>
<comment type="caution">
    <text evidence="1">The sequence shown here is derived from an EMBL/GenBank/DDBJ whole genome shotgun (WGS) entry which is preliminary data.</text>
</comment>
<accession>A0ABP0FXJ0</accession>
<dbReference type="Proteomes" id="UP001642483">
    <property type="component" value="Unassembled WGS sequence"/>
</dbReference>
<evidence type="ECO:0000313" key="1">
    <source>
        <dbReference type="EMBL" id="CAK8684324.1"/>
    </source>
</evidence>
<gene>
    <name evidence="1" type="ORF">CVLEPA_LOCUS15312</name>
</gene>
<organism evidence="1 2">
    <name type="scientific">Clavelina lepadiformis</name>
    <name type="common">Light-bulb sea squirt</name>
    <name type="synonym">Ascidia lepadiformis</name>
    <dbReference type="NCBI Taxonomy" id="159417"/>
    <lineage>
        <taxon>Eukaryota</taxon>
        <taxon>Metazoa</taxon>
        <taxon>Chordata</taxon>
        <taxon>Tunicata</taxon>
        <taxon>Ascidiacea</taxon>
        <taxon>Aplousobranchia</taxon>
        <taxon>Clavelinidae</taxon>
        <taxon>Clavelina</taxon>
    </lineage>
</organism>
<keyword evidence="2" id="KW-1185">Reference proteome</keyword>
<protein>
    <submittedName>
        <fullName evidence="1">Uncharacterized protein</fullName>
    </submittedName>
</protein>
<name>A0ABP0FXJ0_CLALP</name>
<sequence length="86" mass="9845">MRRPLTDAADFEKFSSFLRPQHLHKINDFSNTLSYGLKERIGPGRNFHVRSFTGSASGFLDCKMLMEITNVMIRATRINNVPIAKM</sequence>
<evidence type="ECO:0000313" key="2">
    <source>
        <dbReference type="Proteomes" id="UP001642483"/>
    </source>
</evidence>
<reference evidence="1 2" key="1">
    <citation type="submission" date="2024-02" db="EMBL/GenBank/DDBJ databases">
        <authorList>
            <person name="Daric V."/>
            <person name="Darras S."/>
        </authorList>
    </citation>
    <scope>NUCLEOTIDE SEQUENCE [LARGE SCALE GENOMIC DNA]</scope>
</reference>
<proteinExistence type="predicted"/>